<evidence type="ECO:0000313" key="7">
    <source>
        <dbReference type="Proteomes" id="UP000192900"/>
    </source>
</evidence>
<keyword evidence="7" id="KW-1185">Reference proteome</keyword>
<dbReference type="AlphaFoldDB" id="A0A1W6B8A0"/>
<evidence type="ECO:0000256" key="3">
    <source>
        <dbReference type="ARBA" id="ARBA00022795"/>
    </source>
</evidence>
<dbReference type="RefSeq" id="WP_085071383.1">
    <property type="nucleotide sequence ID" value="NZ_CP019706.1"/>
</dbReference>
<evidence type="ECO:0000256" key="5">
    <source>
        <dbReference type="ARBA" id="ARBA00093797"/>
    </source>
</evidence>
<evidence type="ECO:0000256" key="2">
    <source>
        <dbReference type="ARBA" id="ARBA00022490"/>
    </source>
</evidence>
<evidence type="ECO:0000256" key="1">
    <source>
        <dbReference type="ARBA" id="ARBA00004514"/>
    </source>
</evidence>
<dbReference type="InterPro" id="IPR008622">
    <property type="entry name" value="FliT"/>
</dbReference>
<proteinExistence type="predicted"/>
<dbReference type="EMBL" id="CP019706">
    <property type="protein sequence ID" value="ARJ43328.1"/>
    <property type="molecule type" value="Genomic_DNA"/>
</dbReference>
<name>A0A1W6B8A0_9GAMM</name>
<protein>
    <recommendedName>
        <fullName evidence="5">Flagellar protein FliT</fullName>
    </recommendedName>
</protein>
<reference evidence="6 7" key="1">
    <citation type="submission" date="2017-02" db="EMBL/GenBank/DDBJ databases">
        <title>Complete genome sequence of the drought resistance-promoting endophyte Pantoea alhagi LTYR-11Z.</title>
        <authorList>
            <person name="Zhang L."/>
        </authorList>
    </citation>
    <scope>NUCLEOTIDE SEQUENCE [LARGE SCALE GENOMIC DNA]</scope>
    <source>
        <strain evidence="6 7">LTYR-11Z</strain>
    </source>
</reference>
<evidence type="ECO:0000256" key="4">
    <source>
        <dbReference type="ARBA" id="ARBA00023186"/>
    </source>
</evidence>
<sequence length="119" mass="13316">MSANLDLLRRYQQLLMLSNTMLALAKQSQWDELIGHEMGYVQAVESVTLSMAGTSLPAALQTQIRPLLKQLLDNENLIKSLLVSRMDELRTMVNQGNQQKNVTSAYGRFSGNVLHPSDL</sequence>
<keyword evidence="6" id="KW-0282">Flagellum</keyword>
<dbReference type="Pfam" id="PF05400">
    <property type="entry name" value="FliT"/>
    <property type="match status" value="1"/>
</dbReference>
<organism evidence="6 7">
    <name type="scientific">Pantoea alhagi</name>
    <dbReference type="NCBI Taxonomy" id="1891675"/>
    <lineage>
        <taxon>Bacteria</taxon>
        <taxon>Pseudomonadati</taxon>
        <taxon>Pseudomonadota</taxon>
        <taxon>Gammaproteobacteria</taxon>
        <taxon>Enterobacterales</taxon>
        <taxon>Erwiniaceae</taxon>
        <taxon>Pantoea</taxon>
    </lineage>
</organism>
<accession>A0A1W6B8A0</accession>
<evidence type="ECO:0000313" key="6">
    <source>
        <dbReference type="EMBL" id="ARJ43328.1"/>
    </source>
</evidence>
<dbReference type="Proteomes" id="UP000192900">
    <property type="component" value="Chromosome"/>
</dbReference>
<dbReference type="KEGG" id="palh:B1H58_15660"/>
<dbReference type="NCBIfam" id="NF007836">
    <property type="entry name" value="PRK10548.1"/>
    <property type="match status" value="1"/>
</dbReference>
<gene>
    <name evidence="6" type="ORF">B1H58_15660</name>
</gene>
<dbReference type="STRING" id="1891675.B1H58_15660"/>
<keyword evidence="3" id="KW-1005">Bacterial flagellum biogenesis</keyword>
<keyword evidence="6" id="KW-0966">Cell projection</keyword>
<dbReference type="Gene3D" id="1.20.58.380">
    <property type="entry name" value="Flagellar protein flit"/>
    <property type="match status" value="1"/>
</dbReference>
<keyword evidence="4" id="KW-0143">Chaperone</keyword>
<dbReference type="OrthoDB" id="6494117at2"/>
<keyword evidence="2" id="KW-0963">Cytoplasm</keyword>
<keyword evidence="6" id="KW-0969">Cilium</keyword>
<dbReference type="GO" id="GO:0044781">
    <property type="term" value="P:bacterial-type flagellum organization"/>
    <property type="evidence" value="ECO:0007669"/>
    <property type="project" value="UniProtKB-KW"/>
</dbReference>
<comment type="subcellular location">
    <subcellularLocation>
        <location evidence="1">Cytoplasm</location>
        <location evidence="1">Cytosol</location>
    </subcellularLocation>
</comment>